<name>A0A239P754_9ACTN</name>
<proteinExistence type="predicted"/>
<accession>A0A239P754</accession>
<dbReference type="Proteomes" id="UP000198282">
    <property type="component" value="Unassembled WGS sequence"/>
</dbReference>
<sequence length="68" mass="7758">MRVCFHGTDEEITRICERPVLALLGPRRTQPVLAFELSNVRISTDPYGTVFRLVADLTEVRREANGRD</sequence>
<gene>
    <name evidence="1" type="ORF">SAMN05216276_109419</name>
</gene>
<dbReference type="AlphaFoldDB" id="A0A239P754"/>
<dbReference type="RefSeq" id="WP_089213414.1">
    <property type="nucleotide sequence ID" value="NZ_FZOD01000094.1"/>
</dbReference>
<organism evidence="1 2">
    <name type="scientific">Streptosporangium subroseum</name>
    <dbReference type="NCBI Taxonomy" id="106412"/>
    <lineage>
        <taxon>Bacteria</taxon>
        <taxon>Bacillati</taxon>
        <taxon>Actinomycetota</taxon>
        <taxon>Actinomycetes</taxon>
        <taxon>Streptosporangiales</taxon>
        <taxon>Streptosporangiaceae</taxon>
        <taxon>Streptosporangium</taxon>
    </lineage>
</organism>
<reference evidence="1 2" key="1">
    <citation type="submission" date="2017-06" db="EMBL/GenBank/DDBJ databases">
        <authorList>
            <person name="Kim H.J."/>
            <person name="Triplett B.A."/>
        </authorList>
    </citation>
    <scope>NUCLEOTIDE SEQUENCE [LARGE SCALE GENOMIC DNA]</scope>
    <source>
        <strain evidence="1 2">CGMCC 4.2132</strain>
    </source>
</reference>
<protein>
    <submittedName>
        <fullName evidence="1">Uncharacterized protein</fullName>
    </submittedName>
</protein>
<dbReference type="OrthoDB" id="3538890at2"/>
<keyword evidence="2" id="KW-1185">Reference proteome</keyword>
<evidence type="ECO:0000313" key="1">
    <source>
        <dbReference type="EMBL" id="SNT62876.1"/>
    </source>
</evidence>
<evidence type="ECO:0000313" key="2">
    <source>
        <dbReference type="Proteomes" id="UP000198282"/>
    </source>
</evidence>
<dbReference type="EMBL" id="FZOD01000094">
    <property type="protein sequence ID" value="SNT62876.1"/>
    <property type="molecule type" value="Genomic_DNA"/>
</dbReference>